<protein>
    <submittedName>
        <fullName evidence="1">Uncharacterized protein</fullName>
    </submittedName>
</protein>
<name>A0ABT9MMG9_9ACTN</name>
<dbReference type="EMBL" id="JAUSRA010000001">
    <property type="protein sequence ID" value="MDP9792612.1"/>
    <property type="molecule type" value="Genomic_DNA"/>
</dbReference>
<evidence type="ECO:0000313" key="2">
    <source>
        <dbReference type="Proteomes" id="UP001240984"/>
    </source>
</evidence>
<reference evidence="1 2" key="1">
    <citation type="submission" date="2023-07" db="EMBL/GenBank/DDBJ databases">
        <title>Sequencing the genomes of 1000 actinobacteria strains.</title>
        <authorList>
            <person name="Klenk H.-P."/>
        </authorList>
    </citation>
    <scope>NUCLEOTIDE SEQUENCE [LARGE SCALE GENOMIC DNA]</scope>
    <source>
        <strain evidence="1 2">DSM 44710</strain>
    </source>
</reference>
<evidence type="ECO:0000313" key="1">
    <source>
        <dbReference type="EMBL" id="MDP9792612.1"/>
    </source>
</evidence>
<accession>A0ABT9MMG9</accession>
<keyword evidence="2" id="KW-1185">Reference proteome</keyword>
<gene>
    <name evidence="1" type="ORF">J2S43_001124</name>
</gene>
<organism evidence="1 2">
    <name type="scientific">Catenuloplanes nepalensis</name>
    <dbReference type="NCBI Taxonomy" id="587533"/>
    <lineage>
        <taxon>Bacteria</taxon>
        <taxon>Bacillati</taxon>
        <taxon>Actinomycetota</taxon>
        <taxon>Actinomycetes</taxon>
        <taxon>Micromonosporales</taxon>
        <taxon>Micromonosporaceae</taxon>
        <taxon>Catenuloplanes</taxon>
    </lineage>
</organism>
<dbReference type="Proteomes" id="UP001240984">
    <property type="component" value="Unassembled WGS sequence"/>
</dbReference>
<comment type="caution">
    <text evidence="1">The sequence shown here is derived from an EMBL/GenBank/DDBJ whole genome shotgun (WGS) entry which is preliminary data.</text>
</comment>
<proteinExistence type="predicted"/>
<sequence length="46" mass="5121">MWAFDPRSETAVRELCTSVYGTDGSDNDQPRVTALWTTRARCAITA</sequence>